<keyword evidence="3" id="KW-1185">Reference proteome</keyword>
<evidence type="ECO:0000313" key="3">
    <source>
        <dbReference type="Proteomes" id="UP001153148"/>
    </source>
</evidence>
<dbReference type="EMBL" id="CAJPIN010017736">
    <property type="protein sequence ID" value="CAG2061902.1"/>
    <property type="molecule type" value="Genomic_DNA"/>
</dbReference>
<feature type="compositionally biased region" description="Basic and acidic residues" evidence="1">
    <location>
        <begin position="227"/>
        <end position="243"/>
    </location>
</feature>
<evidence type="ECO:0000313" key="2">
    <source>
        <dbReference type="EMBL" id="CAG2061902.1"/>
    </source>
</evidence>
<organism evidence="2 3">
    <name type="scientific">Timema podura</name>
    <name type="common">Walking stick</name>
    <dbReference type="NCBI Taxonomy" id="61482"/>
    <lineage>
        <taxon>Eukaryota</taxon>
        <taxon>Metazoa</taxon>
        <taxon>Ecdysozoa</taxon>
        <taxon>Arthropoda</taxon>
        <taxon>Hexapoda</taxon>
        <taxon>Insecta</taxon>
        <taxon>Pterygota</taxon>
        <taxon>Neoptera</taxon>
        <taxon>Polyneoptera</taxon>
        <taxon>Phasmatodea</taxon>
        <taxon>Timematodea</taxon>
        <taxon>Timematoidea</taxon>
        <taxon>Timematidae</taxon>
        <taxon>Timema</taxon>
    </lineage>
</organism>
<name>A0ABN7P2C1_TIMPD</name>
<sequence length="300" mass="33657">TTDKHVRTLGISDLQWTLQFLKGVRNKQGEYPKDVQALIDTIQDQLIEQYASMTTQIPDKQHGLFLNLLATVSDLLASSTDEESSDKTILDLSRILQTPSTPHLDESIYHDATDELPHVSTPIRKTAPFTFDTLEPSPIRYTSIVGNSVYRSCSMGREDGWGGGGLPPYKALSMKTRLYSIDLACCRKTGYAKSPVGTDTSVTYAELMEHWPANSSTCDQPKPTEPCPKHETKTDSTTAKDKGPVVPEEEMVRFLMEWHDERINKIKEELSSLHNIEKFITNIDPTARPKTLDGQPFKKT</sequence>
<feature type="non-terminal residue" evidence="2">
    <location>
        <position position="1"/>
    </location>
</feature>
<evidence type="ECO:0000256" key="1">
    <source>
        <dbReference type="SAM" id="MobiDB-lite"/>
    </source>
</evidence>
<reference evidence="2" key="1">
    <citation type="submission" date="2021-03" db="EMBL/GenBank/DDBJ databases">
        <authorList>
            <person name="Tran Van P."/>
        </authorList>
    </citation>
    <scope>NUCLEOTIDE SEQUENCE</scope>
</reference>
<accession>A0ABN7P2C1</accession>
<proteinExistence type="predicted"/>
<protein>
    <submittedName>
        <fullName evidence="2">Uncharacterized protein</fullName>
    </submittedName>
</protein>
<comment type="caution">
    <text evidence="2">The sequence shown here is derived from an EMBL/GenBank/DDBJ whole genome shotgun (WGS) entry which is preliminary data.</text>
</comment>
<gene>
    <name evidence="2" type="ORF">TPAB3V08_LOCUS8855</name>
</gene>
<feature type="region of interest" description="Disordered" evidence="1">
    <location>
        <begin position="213"/>
        <end position="244"/>
    </location>
</feature>
<dbReference type="Proteomes" id="UP001153148">
    <property type="component" value="Unassembled WGS sequence"/>
</dbReference>